<evidence type="ECO:0000259" key="2">
    <source>
        <dbReference type="Pfam" id="PF07179"/>
    </source>
</evidence>
<proteinExistence type="predicted"/>
<organism evidence="3 4">
    <name type="scientific">Brachybacterium nesterenkovii</name>
    <dbReference type="NCBI Taxonomy" id="47847"/>
    <lineage>
        <taxon>Bacteria</taxon>
        <taxon>Bacillati</taxon>
        <taxon>Actinomycetota</taxon>
        <taxon>Actinomycetes</taxon>
        <taxon>Micrococcales</taxon>
        <taxon>Dermabacteraceae</taxon>
        <taxon>Brachybacterium</taxon>
    </lineage>
</organism>
<dbReference type="AlphaFoldDB" id="A0A1X6WUH5"/>
<sequence>MTRETPESSQAAESSQSSRPRAGAVPSESDPARGDRAAAVRRTLPAHFRDKSALADTAGVSWAGRDYATSPFPGDDGSAPAPLAAALADVRAGHDADLRRLAAALRGTRLLVPIMAEATEKGTTAHGLTGDNGADMAMVMIRGADGSSALPLFSSVAELAAWRRDARPVPVVAEQAAQAAVQEGCTALLLDPATPRDASGAPIVLQRSILWALAQGRAWTPPAVDPEVVAELSRITALVPGVLDLEARPGSVREVDLAVRLHGGLDADGVRAVVARLSEALGASAIVAERITSLKLVLEG</sequence>
<dbReference type="Proteomes" id="UP000195981">
    <property type="component" value="Unassembled WGS sequence"/>
</dbReference>
<evidence type="ECO:0000313" key="3">
    <source>
        <dbReference type="EMBL" id="SLM88853.1"/>
    </source>
</evidence>
<dbReference type="InterPro" id="IPR009839">
    <property type="entry name" value="SseB_N"/>
</dbReference>
<dbReference type="SUPFAM" id="SSF51395">
    <property type="entry name" value="FMN-linked oxidoreductases"/>
    <property type="match status" value="1"/>
</dbReference>
<dbReference type="OrthoDB" id="5188303at2"/>
<keyword evidence="4" id="KW-1185">Reference proteome</keyword>
<gene>
    <name evidence="3" type="ORF">FM110_02585</name>
</gene>
<feature type="compositionally biased region" description="Low complexity" evidence="1">
    <location>
        <begin position="7"/>
        <end position="21"/>
    </location>
</feature>
<evidence type="ECO:0000256" key="1">
    <source>
        <dbReference type="SAM" id="MobiDB-lite"/>
    </source>
</evidence>
<dbReference type="EMBL" id="FWFG01000024">
    <property type="protein sequence ID" value="SLM88853.1"/>
    <property type="molecule type" value="Genomic_DNA"/>
</dbReference>
<feature type="region of interest" description="Disordered" evidence="1">
    <location>
        <begin position="1"/>
        <end position="44"/>
    </location>
</feature>
<name>A0A1X6WUH5_9MICO</name>
<accession>A0A1X6WUH5</accession>
<reference evidence="3 4" key="1">
    <citation type="submission" date="2017-02" db="EMBL/GenBank/DDBJ databases">
        <authorList>
            <person name="Peterson S.W."/>
        </authorList>
    </citation>
    <scope>NUCLEOTIDE SEQUENCE [LARGE SCALE GENOMIC DNA]</scope>
    <source>
        <strain evidence="3 4">CIP104813</strain>
    </source>
</reference>
<feature type="domain" description="SseB protein N-terminal" evidence="2">
    <location>
        <begin position="83"/>
        <end position="195"/>
    </location>
</feature>
<protein>
    <recommendedName>
        <fullName evidence="2">SseB protein N-terminal domain-containing protein</fullName>
    </recommendedName>
</protein>
<dbReference type="RefSeq" id="WP_087102373.1">
    <property type="nucleotide sequence ID" value="NZ_FWFG01000024.1"/>
</dbReference>
<dbReference type="Pfam" id="PF07179">
    <property type="entry name" value="SseB"/>
    <property type="match status" value="1"/>
</dbReference>
<evidence type="ECO:0000313" key="4">
    <source>
        <dbReference type="Proteomes" id="UP000195981"/>
    </source>
</evidence>